<keyword evidence="4" id="KW-0413">Isomerase</keyword>
<keyword evidence="5" id="KW-1185">Reference proteome</keyword>
<sequence>MTLYSYYRSSTSFRVRIALNLKGLDYRIVPVNLATAEHRREEFLQINPFGGLPVLEIDGQRFPQSLAILEMLEERYPTPPLWPQDPDSRAQARALAYSIATDIHGMNNLRTLNYLRSDWAATPEKISAWIAHWVAVTFEPLEAQLQALCVDQPLPFGDVGLFEAILVPQVYSARRFKVDLDPYPNIQRIEAVCMGIDAIRRAAPETQIDAPRE</sequence>
<dbReference type="PANTHER" id="PTHR42673:SF4">
    <property type="entry name" value="MALEYLACETOACETATE ISOMERASE"/>
    <property type="match status" value="1"/>
</dbReference>
<dbReference type="SFLD" id="SFLDS00019">
    <property type="entry name" value="Glutathione_Transferase_(cytos"/>
    <property type="match status" value="1"/>
</dbReference>
<dbReference type="AlphaFoldDB" id="A0A4D7C9I2"/>
<dbReference type="GO" id="GO:0006559">
    <property type="term" value="P:L-phenylalanine catabolic process"/>
    <property type="evidence" value="ECO:0007669"/>
    <property type="project" value="TreeGrafter"/>
</dbReference>
<comment type="similarity">
    <text evidence="1">Belongs to the GST superfamily. Zeta family.</text>
</comment>
<organism evidence="4 5">
    <name type="scientific">Hankyongella ginsenosidimutans</name>
    <dbReference type="NCBI Taxonomy" id="1763828"/>
    <lineage>
        <taxon>Bacteria</taxon>
        <taxon>Pseudomonadati</taxon>
        <taxon>Pseudomonadota</taxon>
        <taxon>Alphaproteobacteria</taxon>
        <taxon>Sphingomonadales</taxon>
        <taxon>Sphingomonadaceae</taxon>
        <taxon>Hankyongella</taxon>
    </lineage>
</organism>
<dbReference type="InterPro" id="IPR005955">
    <property type="entry name" value="GST_Zeta"/>
</dbReference>
<dbReference type="NCBIfam" id="TIGR01262">
    <property type="entry name" value="maiA"/>
    <property type="match status" value="1"/>
</dbReference>
<dbReference type="PROSITE" id="PS50405">
    <property type="entry name" value="GST_CTER"/>
    <property type="match status" value="1"/>
</dbReference>
<evidence type="ECO:0000259" key="3">
    <source>
        <dbReference type="PROSITE" id="PS50405"/>
    </source>
</evidence>
<dbReference type="InterPro" id="IPR034333">
    <property type="entry name" value="GST_Zeta_N"/>
</dbReference>
<dbReference type="PROSITE" id="PS50404">
    <property type="entry name" value="GST_NTER"/>
    <property type="match status" value="1"/>
</dbReference>
<evidence type="ECO:0000313" key="4">
    <source>
        <dbReference type="EMBL" id="QCI80518.1"/>
    </source>
</evidence>
<dbReference type="PANTHER" id="PTHR42673">
    <property type="entry name" value="MALEYLACETOACETATE ISOMERASE"/>
    <property type="match status" value="1"/>
</dbReference>
<feature type="domain" description="GST C-terminal" evidence="3">
    <location>
        <begin position="85"/>
        <end position="212"/>
    </location>
</feature>
<name>A0A4D7C9I2_9SPHN</name>
<reference evidence="5" key="1">
    <citation type="submission" date="2019-04" db="EMBL/GenBank/DDBJ databases">
        <title>Complete genome sequence of Sphingomonas sp. W1-2-3.</title>
        <authorList>
            <person name="Im W.T."/>
        </authorList>
    </citation>
    <scope>NUCLEOTIDE SEQUENCE [LARGE SCALE GENOMIC DNA]</scope>
    <source>
        <strain evidence="5">W1-2-3</strain>
    </source>
</reference>
<dbReference type="InterPro" id="IPR010987">
    <property type="entry name" value="Glutathione-S-Trfase_C-like"/>
</dbReference>
<dbReference type="KEGG" id="hgn:E6W36_05235"/>
<evidence type="ECO:0000256" key="1">
    <source>
        <dbReference type="ARBA" id="ARBA00010007"/>
    </source>
</evidence>
<dbReference type="GO" id="GO:0016034">
    <property type="term" value="F:maleylacetoacetate isomerase activity"/>
    <property type="evidence" value="ECO:0007669"/>
    <property type="project" value="UniProtKB-EC"/>
</dbReference>
<proteinExistence type="inferred from homology"/>
<dbReference type="SUPFAM" id="SSF47616">
    <property type="entry name" value="GST C-terminal domain-like"/>
    <property type="match status" value="1"/>
</dbReference>
<dbReference type="Proteomes" id="UP000298714">
    <property type="component" value="Chromosome"/>
</dbReference>
<dbReference type="SUPFAM" id="SSF52833">
    <property type="entry name" value="Thioredoxin-like"/>
    <property type="match status" value="1"/>
</dbReference>
<protein>
    <submittedName>
        <fullName evidence="4">Maleylacetoacetate isomerase</fullName>
        <ecNumber evidence="4">5.2.1.2</ecNumber>
    </submittedName>
</protein>
<dbReference type="InterPro" id="IPR036282">
    <property type="entry name" value="Glutathione-S-Trfase_C_sf"/>
</dbReference>
<dbReference type="InterPro" id="IPR004045">
    <property type="entry name" value="Glutathione_S-Trfase_N"/>
</dbReference>
<accession>A0A4D7C9I2</accession>
<evidence type="ECO:0000313" key="5">
    <source>
        <dbReference type="Proteomes" id="UP000298714"/>
    </source>
</evidence>
<dbReference type="InterPro" id="IPR036249">
    <property type="entry name" value="Thioredoxin-like_sf"/>
</dbReference>
<dbReference type="Gene3D" id="3.40.30.10">
    <property type="entry name" value="Glutaredoxin"/>
    <property type="match status" value="1"/>
</dbReference>
<dbReference type="EC" id="5.2.1.2" evidence="4"/>
<dbReference type="GO" id="GO:0006749">
    <property type="term" value="P:glutathione metabolic process"/>
    <property type="evidence" value="ECO:0007669"/>
    <property type="project" value="TreeGrafter"/>
</dbReference>
<dbReference type="GO" id="GO:0005737">
    <property type="term" value="C:cytoplasm"/>
    <property type="evidence" value="ECO:0007669"/>
    <property type="project" value="InterPro"/>
</dbReference>
<feature type="domain" description="GST N-terminal" evidence="2">
    <location>
        <begin position="1"/>
        <end position="80"/>
    </location>
</feature>
<gene>
    <name evidence="4" type="primary">maiA</name>
    <name evidence="4" type="ORF">E6W36_05235</name>
</gene>
<evidence type="ECO:0000259" key="2">
    <source>
        <dbReference type="PROSITE" id="PS50404"/>
    </source>
</evidence>
<dbReference type="GO" id="GO:0004364">
    <property type="term" value="F:glutathione transferase activity"/>
    <property type="evidence" value="ECO:0007669"/>
    <property type="project" value="TreeGrafter"/>
</dbReference>
<dbReference type="Gene3D" id="1.20.1050.10">
    <property type="match status" value="1"/>
</dbReference>
<dbReference type="CDD" id="cd03042">
    <property type="entry name" value="GST_N_Zeta"/>
    <property type="match status" value="1"/>
</dbReference>
<dbReference type="EMBL" id="CP039704">
    <property type="protein sequence ID" value="QCI80518.1"/>
    <property type="molecule type" value="Genomic_DNA"/>
</dbReference>
<dbReference type="SFLD" id="SFLDG00358">
    <property type="entry name" value="Main_(cytGST)"/>
    <property type="match status" value="1"/>
</dbReference>
<dbReference type="Pfam" id="PF13417">
    <property type="entry name" value="GST_N_3"/>
    <property type="match status" value="1"/>
</dbReference>
<dbReference type="InterPro" id="IPR040079">
    <property type="entry name" value="Glutathione_S-Trfase"/>
</dbReference>